<dbReference type="PANTHER" id="PTHR34512:SF30">
    <property type="entry name" value="OUTER MEMBRANE PROTEIN ASSEMBLY FACTOR BAMB"/>
    <property type="match status" value="1"/>
</dbReference>
<dbReference type="Pfam" id="PF13360">
    <property type="entry name" value="PQQ_2"/>
    <property type="match status" value="2"/>
</dbReference>
<dbReference type="SUPFAM" id="SSF50998">
    <property type="entry name" value="Quinoprotein alcohol dehydrogenase-like"/>
    <property type="match status" value="1"/>
</dbReference>
<evidence type="ECO:0000259" key="1">
    <source>
        <dbReference type="Pfam" id="PF13360"/>
    </source>
</evidence>
<sequence>MKAINWITLSLAMSFAAQADWKQWRGPTGQGHADANLPTTWSETENVTWRTPIPGKGWSSPVIEGTQIWLTTAFETPASEAVAKERLKNNTGSVPVHVLSKVRLHAVCVDKRTGKLVHNIEVIAKEDPQWVHKLNSYASPTPIIENGKVYCHFGAYGTTCVDAKTGKVIWQNQKIQVMHENGPGSTPVLHKDALIFHMDGSDKQFVVALDTNTGEQKWRTTRSGTMHSNPQLKKSYGTPVIRKINGKPTLLSPGSNWLYAYNPSSGKELWKVEYGGLGFSLVPRPVTGHGMIYMSTGFMKAKLLAVRYEKTAKPDIAWSYNRSVSTQPSPLLVGDELYFVTESGGLVTCLDAHTGEKNWVERIGGNFSASPLHANGKIYFHSREGETTVLQAGKIFKVLAKNKLGGQHMASAAVDGNALILRTDKALYRIEK</sequence>
<gene>
    <name evidence="2" type="ORF">METZ01_LOCUS166260</name>
</gene>
<dbReference type="PANTHER" id="PTHR34512">
    <property type="entry name" value="CELL SURFACE PROTEIN"/>
    <property type="match status" value="1"/>
</dbReference>
<dbReference type="InterPro" id="IPR002372">
    <property type="entry name" value="PQQ_rpt_dom"/>
</dbReference>
<dbReference type="EMBL" id="UINC01029897">
    <property type="protein sequence ID" value="SVB13406.1"/>
    <property type="molecule type" value="Genomic_DNA"/>
</dbReference>
<organism evidence="2">
    <name type="scientific">marine metagenome</name>
    <dbReference type="NCBI Taxonomy" id="408172"/>
    <lineage>
        <taxon>unclassified sequences</taxon>
        <taxon>metagenomes</taxon>
        <taxon>ecological metagenomes</taxon>
    </lineage>
</organism>
<dbReference type="InterPro" id="IPR015943">
    <property type="entry name" value="WD40/YVTN_repeat-like_dom_sf"/>
</dbReference>
<protein>
    <recommendedName>
        <fullName evidence="1">Pyrrolo-quinoline quinone repeat domain-containing protein</fullName>
    </recommendedName>
</protein>
<accession>A0A382BHW4</accession>
<dbReference type="InterPro" id="IPR011047">
    <property type="entry name" value="Quinoprotein_ADH-like_sf"/>
</dbReference>
<dbReference type="InterPro" id="IPR018391">
    <property type="entry name" value="PQQ_b-propeller_rpt"/>
</dbReference>
<dbReference type="SMART" id="SM00564">
    <property type="entry name" value="PQQ"/>
    <property type="match status" value="4"/>
</dbReference>
<reference evidence="2" key="1">
    <citation type="submission" date="2018-05" db="EMBL/GenBank/DDBJ databases">
        <authorList>
            <person name="Lanie J.A."/>
            <person name="Ng W.-L."/>
            <person name="Kazmierczak K.M."/>
            <person name="Andrzejewski T.M."/>
            <person name="Davidsen T.M."/>
            <person name="Wayne K.J."/>
            <person name="Tettelin H."/>
            <person name="Glass J.I."/>
            <person name="Rusch D."/>
            <person name="Podicherti R."/>
            <person name="Tsui H.-C.T."/>
            <person name="Winkler M.E."/>
        </authorList>
    </citation>
    <scope>NUCLEOTIDE SEQUENCE</scope>
</reference>
<feature type="domain" description="Pyrrolo-quinoline quinone repeat" evidence="1">
    <location>
        <begin position="105"/>
        <end position="242"/>
    </location>
</feature>
<feature type="domain" description="Pyrrolo-quinoline quinone repeat" evidence="1">
    <location>
        <begin position="252"/>
        <end position="347"/>
    </location>
</feature>
<proteinExistence type="predicted"/>
<evidence type="ECO:0000313" key="2">
    <source>
        <dbReference type="EMBL" id="SVB13406.1"/>
    </source>
</evidence>
<name>A0A382BHW4_9ZZZZ</name>
<dbReference type="Gene3D" id="2.130.10.10">
    <property type="entry name" value="YVTN repeat-like/Quinoprotein amine dehydrogenase"/>
    <property type="match status" value="2"/>
</dbReference>
<dbReference type="AlphaFoldDB" id="A0A382BHW4"/>